<gene>
    <name evidence="2" type="ORF">WISP_57124</name>
</gene>
<dbReference type="EMBL" id="WHWB01033566">
    <property type="protein sequence ID" value="KAJ7418883.1"/>
    <property type="molecule type" value="Genomic_DNA"/>
</dbReference>
<organism evidence="2 3">
    <name type="scientific">Willisornis vidua</name>
    <name type="common">Xingu scale-backed antbird</name>
    <dbReference type="NCBI Taxonomy" id="1566151"/>
    <lineage>
        <taxon>Eukaryota</taxon>
        <taxon>Metazoa</taxon>
        <taxon>Chordata</taxon>
        <taxon>Craniata</taxon>
        <taxon>Vertebrata</taxon>
        <taxon>Euteleostomi</taxon>
        <taxon>Archelosauria</taxon>
        <taxon>Archosauria</taxon>
        <taxon>Dinosauria</taxon>
        <taxon>Saurischia</taxon>
        <taxon>Theropoda</taxon>
        <taxon>Coelurosauria</taxon>
        <taxon>Aves</taxon>
        <taxon>Neognathae</taxon>
        <taxon>Neoaves</taxon>
        <taxon>Telluraves</taxon>
        <taxon>Australaves</taxon>
        <taxon>Passeriformes</taxon>
        <taxon>Thamnophilidae</taxon>
        <taxon>Willisornis</taxon>
    </lineage>
</organism>
<feature type="region of interest" description="Disordered" evidence="1">
    <location>
        <begin position="45"/>
        <end position="80"/>
    </location>
</feature>
<protein>
    <submittedName>
        <fullName evidence="2">Protein pxr1-like</fullName>
    </submittedName>
</protein>
<keyword evidence="3" id="KW-1185">Reference proteome</keyword>
<evidence type="ECO:0000256" key="1">
    <source>
        <dbReference type="SAM" id="MobiDB-lite"/>
    </source>
</evidence>
<evidence type="ECO:0000313" key="2">
    <source>
        <dbReference type="EMBL" id="KAJ7418883.1"/>
    </source>
</evidence>
<dbReference type="Proteomes" id="UP001145742">
    <property type="component" value="Unassembled WGS sequence"/>
</dbReference>
<evidence type="ECO:0000313" key="3">
    <source>
        <dbReference type="Proteomes" id="UP001145742"/>
    </source>
</evidence>
<name>A0ABQ9DBV8_9PASS</name>
<proteinExistence type="predicted"/>
<comment type="caution">
    <text evidence="2">The sequence shown here is derived from an EMBL/GenBank/DDBJ whole genome shotgun (WGS) entry which is preliminary data.</text>
</comment>
<reference evidence="2" key="1">
    <citation type="submission" date="2019-10" db="EMBL/GenBank/DDBJ databases">
        <authorList>
            <person name="Soares A.E.R."/>
            <person name="Aleixo A."/>
            <person name="Schneider P."/>
            <person name="Miyaki C.Y."/>
            <person name="Schneider M.P."/>
            <person name="Mello C."/>
            <person name="Vasconcelos A.T.R."/>
        </authorList>
    </citation>
    <scope>NUCLEOTIDE SEQUENCE</scope>
    <source>
        <tissue evidence="2">Muscle</tissue>
    </source>
</reference>
<sequence length="121" mass="13148">MKLTRRQQYDLVAKKANCLLGCVRQSPASWLRGDPSPLLSLAQLQQERRGARISENNNSADTKISEKGEGEGGPGAGVEMPLQPMVQTTVRQAASLQPEVHSGADIYLQLMEDSMPEQADA</sequence>
<accession>A0ABQ9DBV8</accession>